<feature type="region of interest" description="Disordered" evidence="1">
    <location>
        <begin position="1"/>
        <end position="28"/>
    </location>
</feature>
<accession>A0ABZ1XUY7</accession>
<evidence type="ECO:0000259" key="2">
    <source>
        <dbReference type="Pfam" id="PF24837"/>
    </source>
</evidence>
<dbReference type="EMBL" id="CP109019">
    <property type="protein sequence ID" value="WUT86586.1"/>
    <property type="molecule type" value="Genomic_DNA"/>
</dbReference>
<reference evidence="3" key="1">
    <citation type="submission" date="2022-10" db="EMBL/GenBank/DDBJ databases">
        <title>The complete genomes of actinobacterial strains from the NBC collection.</title>
        <authorList>
            <person name="Joergensen T.S."/>
            <person name="Alvarez Arevalo M."/>
            <person name="Sterndorff E.B."/>
            <person name="Faurdal D."/>
            <person name="Vuksanovic O."/>
            <person name="Mourched A.-S."/>
            <person name="Charusanti P."/>
            <person name="Shaw S."/>
            <person name="Blin K."/>
            <person name="Weber T."/>
        </authorList>
    </citation>
    <scope>NUCLEOTIDE SEQUENCE</scope>
    <source>
        <strain evidence="3">NBC_00668</strain>
    </source>
</reference>
<protein>
    <submittedName>
        <fullName evidence="3">AMIN domain-containing protein</fullName>
    </submittedName>
</protein>
<evidence type="ECO:0000313" key="4">
    <source>
        <dbReference type="Proteomes" id="UP001432060"/>
    </source>
</evidence>
<gene>
    <name evidence="3" type="ORF">OG515_32500</name>
</gene>
<feature type="domain" description="AMIN-like" evidence="2">
    <location>
        <begin position="2"/>
        <end position="112"/>
    </location>
</feature>
<keyword evidence="4" id="KW-1185">Reference proteome</keyword>
<name>A0ABZ1XUY7_9ACTN</name>
<evidence type="ECO:0000256" key="1">
    <source>
        <dbReference type="SAM" id="MobiDB-lite"/>
    </source>
</evidence>
<sequence>MFDLSGGQPRIGSAERDSRLYDPPSGETKELAVSGKSYLHVNLSGADTFDTAGTRIYASPIVQPLSLPSIKGVQLTQHFEGHVEFVLSLGEHTRYNVFTLTTPGRIVVDVYH</sequence>
<dbReference type="Proteomes" id="UP001432060">
    <property type="component" value="Chromosome"/>
</dbReference>
<dbReference type="InterPro" id="IPR056303">
    <property type="entry name" value="AMIN-like"/>
</dbReference>
<evidence type="ECO:0000313" key="3">
    <source>
        <dbReference type="EMBL" id="WUT86586.1"/>
    </source>
</evidence>
<organism evidence="3 4">
    <name type="scientific">Streptomyces melanogenes</name>
    <dbReference type="NCBI Taxonomy" id="67326"/>
    <lineage>
        <taxon>Bacteria</taxon>
        <taxon>Bacillati</taxon>
        <taxon>Actinomycetota</taxon>
        <taxon>Actinomycetes</taxon>
        <taxon>Kitasatosporales</taxon>
        <taxon>Streptomycetaceae</taxon>
        <taxon>Streptomyces</taxon>
    </lineage>
</organism>
<proteinExistence type="predicted"/>
<dbReference type="Pfam" id="PF24837">
    <property type="entry name" value="AMIN-like"/>
    <property type="match status" value="1"/>
</dbReference>